<evidence type="ECO:0000256" key="1">
    <source>
        <dbReference type="SAM" id="SignalP"/>
    </source>
</evidence>
<feature type="chain" id="PRO_5045581452" evidence="1">
    <location>
        <begin position="22"/>
        <end position="510"/>
    </location>
</feature>
<evidence type="ECO:0000313" key="2">
    <source>
        <dbReference type="EMBL" id="RZF21466.1"/>
    </source>
</evidence>
<keyword evidence="1" id="KW-0732">Signal</keyword>
<dbReference type="Proteomes" id="UP000443582">
    <property type="component" value="Unassembled WGS sequence"/>
</dbReference>
<accession>A0ABY0IHX6</accession>
<comment type="caution">
    <text evidence="2">The sequence shown here is derived from an EMBL/GenBank/DDBJ whole genome shotgun (WGS) entry which is preliminary data.</text>
</comment>
<keyword evidence="3" id="KW-1185">Reference proteome</keyword>
<reference evidence="3" key="1">
    <citation type="journal article" date="2019" name="Int. J. Syst. Evol. Microbiol.">
        <title>Halobacteriovorax valvorus sp. nov., a novel prokaryotic predator isolated from coastal seawater of China.</title>
        <authorList>
            <person name="Chen M.-X."/>
        </authorList>
    </citation>
    <scope>NUCLEOTIDE SEQUENCE [LARGE SCALE GENOMIC DNA]</scope>
    <source>
        <strain evidence="3">BL9</strain>
    </source>
</reference>
<dbReference type="EMBL" id="QDKL01000002">
    <property type="protein sequence ID" value="RZF21466.1"/>
    <property type="molecule type" value="Genomic_DNA"/>
</dbReference>
<gene>
    <name evidence="2" type="ORF">DAY19_07200</name>
</gene>
<proteinExistence type="predicted"/>
<protein>
    <submittedName>
        <fullName evidence="2">Uncharacterized protein</fullName>
    </submittedName>
</protein>
<sequence>MKNICCLALMTLVVFSTNTQAESYRGKLFKKDGVVKAKIHIDGQVDNFKVTQLKFPKRYNKYLDKVLVNSPDYVFEFDGEISENNLIIDKMPRVVADLEDRVGVLTKSADGTFYLNDQKAEFGRTKKIYGTKFDKKSRNYFVGKKVHTQGHMEDNTYIINAIIPANLFTVGDNPYPANKKFEKNPLKYILKEMPKNKNSQSLEPFRGTIRHRDNYQATPGDHVFVVTLSGRQGDIPGSAAGHFAIGMGEVQKDLSIKGETFNFYFKGEKEVLASNTDLVSYFGHLIQGQVNYRPTYTLIGYARSKEDMMKVRDIFEEQLHRVRTEEGLEITPFYNCTTTSNDTMREIGIKGAHEFAISNILDYQFYLPLSQKAPKDGTDASKLSQLRYILKRDSEHYVPRKAFESFAKAMVYQSKRLKLKRTDYIFLPQTPSERKMGGISYDEVLAEGNKIVNFSKARDERIAKEKEARKVLADESSTQEEINAAKEVLAKAPSKEEDEKQIDELLYSID</sequence>
<dbReference type="RefSeq" id="WP_115360882.1">
    <property type="nucleotide sequence ID" value="NZ_QDKL01000002.1"/>
</dbReference>
<name>A0ABY0IHX6_9BACT</name>
<evidence type="ECO:0000313" key="3">
    <source>
        <dbReference type="Proteomes" id="UP000443582"/>
    </source>
</evidence>
<feature type="signal peptide" evidence="1">
    <location>
        <begin position="1"/>
        <end position="21"/>
    </location>
</feature>
<organism evidence="2 3">
    <name type="scientific">Halobacteriovorax vibrionivorans</name>
    <dbReference type="NCBI Taxonomy" id="2152716"/>
    <lineage>
        <taxon>Bacteria</taxon>
        <taxon>Pseudomonadati</taxon>
        <taxon>Bdellovibrionota</taxon>
        <taxon>Bacteriovoracia</taxon>
        <taxon>Bacteriovoracales</taxon>
        <taxon>Halobacteriovoraceae</taxon>
        <taxon>Halobacteriovorax</taxon>
    </lineage>
</organism>